<dbReference type="AlphaFoldDB" id="A0AAD6H0M5"/>
<sequence>MRFVYSLITTLAIASVGLATPANANDLQKITATPISIALVLTFFGHAAAAASTISRTRSLAGVTPWLCQVVEL</sequence>
<accession>A0AAD6H0M5</accession>
<reference evidence="3" key="1">
    <citation type="journal article" date="2023" name="IMA Fungus">
        <title>Comparative genomic study of the Penicillium genus elucidates a diverse pangenome and 15 lateral gene transfer events.</title>
        <authorList>
            <person name="Petersen C."/>
            <person name="Sorensen T."/>
            <person name="Nielsen M.R."/>
            <person name="Sondergaard T.E."/>
            <person name="Sorensen J.L."/>
            <person name="Fitzpatrick D.A."/>
            <person name="Frisvad J.C."/>
            <person name="Nielsen K.L."/>
        </authorList>
    </citation>
    <scope>NUCLEOTIDE SEQUENCE</scope>
    <source>
        <strain evidence="3">IBT 12815</strain>
    </source>
</reference>
<proteinExistence type="predicted"/>
<organism evidence="3 4">
    <name type="scientific">Penicillium hordei</name>
    <dbReference type="NCBI Taxonomy" id="40994"/>
    <lineage>
        <taxon>Eukaryota</taxon>
        <taxon>Fungi</taxon>
        <taxon>Dikarya</taxon>
        <taxon>Ascomycota</taxon>
        <taxon>Pezizomycotina</taxon>
        <taxon>Eurotiomycetes</taxon>
        <taxon>Eurotiomycetidae</taxon>
        <taxon>Eurotiales</taxon>
        <taxon>Aspergillaceae</taxon>
        <taxon>Penicillium</taxon>
    </lineage>
</organism>
<dbReference type="RefSeq" id="XP_056750550.1">
    <property type="nucleotide sequence ID" value="XM_056898474.1"/>
</dbReference>
<keyword evidence="1" id="KW-1133">Transmembrane helix</keyword>
<evidence type="ECO:0000313" key="4">
    <source>
        <dbReference type="Proteomes" id="UP001213799"/>
    </source>
</evidence>
<name>A0AAD6H0M5_9EURO</name>
<keyword evidence="4" id="KW-1185">Reference proteome</keyword>
<keyword evidence="2" id="KW-0732">Signal</keyword>
<dbReference type="Proteomes" id="UP001213799">
    <property type="component" value="Unassembled WGS sequence"/>
</dbReference>
<feature type="transmembrane region" description="Helical" evidence="1">
    <location>
        <begin position="34"/>
        <end position="54"/>
    </location>
</feature>
<keyword evidence="1" id="KW-0812">Transmembrane</keyword>
<feature type="chain" id="PRO_5042086000" evidence="2">
    <location>
        <begin position="20"/>
        <end position="73"/>
    </location>
</feature>
<evidence type="ECO:0000256" key="2">
    <source>
        <dbReference type="SAM" id="SignalP"/>
    </source>
</evidence>
<reference evidence="3" key="2">
    <citation type="submission" date="2023-01" db="EMBL/GenBank/DDBJ databases">
        <authorList>
            <person name="Petersen C."/>
        </authorList>
    </citation>
    <scope>NUCLEOTIDE SEQUENCE</scope>
    <source>
        <strain evidence="3">IBT 12815</strain>
    </source>
</reference>
<gene>
    <name evidence="3" type="ORF">N7537_007417</name>
</gene>
<keyword evidence="1" id="KW-0472">Membrane</keyword>
<comment type="caution">
    <text evidence="3">The sequence shown here is derived from an EMBL/GenBank/DDBJ whole genome shotgun (WGS) entry which is preliminary data.</text>
</comment>
<dbReference type="GeneID" id="81588716"/>
<evidence type="ECO:0000256" key="1">
    <source>
        <dbReference type="SAM" id="Phobius"/>
    </source>
</evidence>
<feature type="signal peptide" evidence="2">
    <location>
        <begin position="1"/>
        <end position="19"/>
    </location>
</feature>
<evidence type="ECO:0000313" key="3">
    <source>
        <dbReference type="EMBL" id="KAJ5597333.1"/>
    </source>
</evidence>
<dbReference type="EMBL" id="JAQJAE010000004">
    <property type="protein sequence ID" value="KAJ5597333.1"/>
    <property type="molecule type" value="Genomic_DNA"/>
</dbReference>
<protein>
    <submittedName>
        <fullName evidence="3">Uncharacterized protein</fullName>
    </submittedName>
</protein>